<reference evidence="4 5" key="1">
    <citation type="submission" date="2020-01" db="EMBL/GenBank/DDBJ databases">
        <authorList>
            <person name="Kim M.K."/>
        </authorList>
    </citation>
    <scope>NUCLEOTIDE SEQUENCE [LARGE SCALE GENOMIC DNA]</scope>
    <source>
        <strain evidence="4 5">172606-1</strain>
    </source>
</reference>
<gene>
    <name evidence="4" type="ORF">GXP67_04910</name>
</gene>
<dbReference type="Proteomes" id="UP000480178">
    <property type="component" value="Chromosome"/>
</dbReference>
<dbReference type="GO" id="GO:0006633">
    <property type="term" value="P:fatty acid biosynthetic process"/>
    <property type="evidence" value="ECO:0007669"/>
    <property type="project" value="InterPro"/>
</dbReference>
<name>A0A6C0GE43_9BACT</name>
<dbReference type="PANTHER" id="PTHR38764:SF1">
    <property type="entry name" value="ACYL CARRIER PROTEIN PHOSPHODIESTERASE"/>
    <property type="match status" value="1"/>
</dbReference>
<sequence>MNFLAHLYLSGDFDELMIGNFMADFVKGKPAVTIHPQIIKGIELHRQIDYYTDTHFVVKESKERLRSKYRKYAGVIVDMFYDHFLAVNWQSYSALPLPEFASQTYRLMTINKQLLPPAMHILLHYMQKQNWLVSYGRIEGIARALQGMSKRTTFQSDMELAVYDLQQDYQLYLAEFTNFFPQLIQHVKDWKDTHL</sequence>
<evidence type="ECO:0000256" key="2">
    <source>
        <dbReference type="ARBA" id="ARBA00022801"/>
    </source>
</evidence>
<keyword evidence="5" id="KW-1185">Reference proteome</keyword>
<evidence type="ECO:0000313" key="5">
    <source>
        <dbReference type="Proteomes" id="UP000480178"/>
    </source>
</evidence>
<evidence type="ECO:0000313" key="4">
    <source>
        <dbReference type="EMBL" id="QHT66053.1"/>
    </source>
</evidence>
<dbReference type="Pfam" id="PF04336">
    <property type="entry name" value="ACP_PD"/>
    <property type="match status" value="1"/>
</dbReference>
<evidence type="ECO:0000256" key="1">
    <source>
        <dbReference type="ARBA" id="ARBA00022516"/>
    </source>
</evidence>
<dbReference type="PIRSF" id="PIRSF011489">
    <property type="entry name" value="DUF479"/>
    <property type="match status" value="1"/>
</dbReference>
<keyword evidence="3" id="KW-0443">Lipid metabolism</keyword>
<dbReference type="GO" id="GO:0008770">
    <property type="term" value="F:[acyl-carrier-protein] phosphodiesterase activity"/>
    <property type="evidence" value="ECO:0007669"/>
    <property type="project" value="InterPro"/>
</dbReference>
<dbReference type="EMBL" id="CP048222">
    <property type="protein sequence ID" value="QHT66053.1"/>
    <property type="molecule type" value="Genomic_DNA"/>
</dbReference>
<dbReference type="PANTHER" id="PTHR38764">
    <property type="entry name" value="ACYL CARRIER PROTEIN PHOSPHODIESTERASE"/>
    <property type="match status" value="1"/>
</dbReference>
<dbReference type="RefSeq" id="WP_162442126.1">
    <property type="nucleotide sequence ID" value="NZ_CP048222.1"/>
</dbReference>
<dbReference type="InterPro" id="IPR007431">
    <property type="entry name" value="ACP_PD"/>
</dbReference>
<protein>
    <submittedName>
        <fullName evidence="4">DUF479 domain-containing protein</fullName>
    </submittedName>
</protein>
<keyword evidence="1" id="KW-0444">Lipid biosynthesis</keyword>
<evidence type="ECO:0000256" key="3">
    <source>
        <dbReference type="ARBA" id="ARBA00023098"/>
    </source>
</evidence>
<organism evidence="4 5">
    <name type="scientific">Rhodocytophaga rosea</name>
    <dbReference type="NCBI Taxonomy" id="2704465"/>
    <lineage>
        <taxon>Bacteria</taxon>
        <taxon>Pseudomonadati</taxon>
        <taxon>Bacteroidota</taxon>
        <taxon>Cytophagia</taxon>
        <taxon>Cytophagales</taxon>
        <taxon>Rhodocytophagaceae</taxon>
        <taxon>Rhodocytophaga</taxon>
    </lineage>
</organism>
<dbReference type="KEGG" id="rhoz:GXP67_04910"/>
<keyword evidence="2" id="KW-0378">Hydrolase</keyword>
<dbReference type="AlphaFoldDB" id="A0A6C0GE43"/>
<accession>A0A6C0GE43</accession>
<proteinExistence type="predicted"/>